<gene>
    <name evidence="2" type="ORF">FAZ15_06835</name>
</gene>
<comment type="caution">
    <text evidence="2">The sequence shown here is derived from an EMBL/GenBank/DDBJ whole genome shotgun (WGS) entry which is preliminary data.</text>
</comment>
<evidence type="ECO:0000313" key="3">
    <source>
        <dbReference type="Proteomes" id="UP000306808"/>
    </source>
</evidence>
<feature type="region of interest" description="Disordered" evidence="1">
    <location>
        <begin position="1567"/>
        <end position="1612"/>
    </location>
</feature>
<reference evidence="2 3" key="1">
    <citation type="submission" date="2019-04" db="EMBL/GenBank/DDBJ databases">
        <title>Sphingobacterium olei sp. nov., isolated from oil-contaminated soil.</title>
        <authorList>
            <person name="Liu B."/>
        </authorList>
    </citation>
    <scope>NUCLEOTIDE SEQUENCE [LARGE SCALE GENOMIC DNA]</scope>
    <source>
        <strain evidence="2 3">HAL-9</strain>
    </source>
</reference>
<dbReference type="EMBL" id="SUME01000002">
    <property type="protein sequence ID" value="TJZ62216.1"/>
    <property type="molecule type" value="Genomic_DNA"/>
</dbReference>
<accession>A0A4U0P4A5</accession>
<keyword evidence="3" id="KW-1185">Reference proteome</keyword>
<dbReference type="OrthoDB" id="1521695at2"/>
<feature type="region of interest" description="Disordered" evidence="1">
    <location>
        <begin position="625"/>
        <end position="650"/>
    </location>
</feature>
<evidence type="ECO:0008006" key="4">
    <source>
        <dbReference type="Google" id="ProtNLM"/>
    </source>
</evidence>
<organism evidence="2 3">
    <name type="scientific">Sphingobacterium olei</name>
    <dbReference type="NCBI Taxonomy" id="2571155"/>
    <lineage>
        <taxon>Bacteria</taxon>
        <taxon>Pseudomonadati</taxon>
        <taxon>Bacteroidota</taxon>
        <taxon>Sphingobacteriia</taxon>
        <taxon>Sphingobacteriales</taxon>
        <taxon>Sphingobacteriaceae</taxon>
        <taxon>Sphingobacterium</taxon>
    </lineage>
</organism>
<proteinExistence type="predicted"/>
<evidence type="ECO:0000256" key="1">
    <source>
        <dbReference type="SAM" id="MobiDB-lite"/>
    </source>
</evidence>
<feature type="compositionally biased region" description="Polar residues" evidence="1">
    <location>
        <begin position="1567"/>
        <end position="1578"/>
    </location>
</feature>
<sequence>MKNLRLILLPISLILLFLTAYDVEAQVNVNIRVLPPYQSRITEYASRPDLMLLTLTNTSTTPRRVQLSASISGDNGVGAWVRPGYRSPQAIVLAPGQVLNLNGTDIAFLFDHNQIQYTGISQADFTRGVGLLEGTYQLCVKALDYDTHNLLSPEEPIGCTQLVISSVEPPTIISPFNEQELRADGPQAFPITWSTPPGASPMTQYKVKLVEMIVPRNPNDAMQSSTTPPFFEETVNMNMLLYGPQYPQLTPGRQYALMVQAIDPFGTISFRNQGMSEVVLFTYGATQAEPAGPIVVYQGDTLRKDTTRIRGRLRYRFAGDAEGRTFAVAHERVYLKKVFARQEMDDDGVARFVPLSPRESLAIDDQSAMLDGVAVETDEDGNFTLTCLMSALDSAGVVPDGKRDWFTGGQATKSRVSGFGNFGQVPDNLVLMYQLVTTNPHYKPYGEYLAITPGGTRDLADVVVAANSYTLSVNVQEVFNQLRGDYVAGAKIRIYRNMADKNDKRLGIPKYEGDLLDDARLDQATRADKVLIAERTTPSPSGSADPEAFRVNFERLFRNLDAEPYRYRVSLENGNMVLMETSLEQLQMALGGSPLGDRIAKQGKSDGKETAKAIDTKGLVALFGTGAAKPAPSNPKGESPQAQTSDGQAEARVANATLKPSTNRSGWLSYRYNDEPDTARLTLDKNLVTPPRTKLTGKLQYAYKTDRSMPATPYANMPVKLVVFYLMDENGSSTPDKRGREVTSRTLQAVTAKVGAVASNSFYSTAAMRYANQDLVGPQASASGSISGAKLFVPGISAEVGATAIGSSSVVQGVLNGELQAGSEDGYERLRGDGIEVGGKTIQDNMQVLQTVYTDAEGRFTFDFPNGEFTGAELDGSVATPVPDQTGLRAYGKVKRVYRVVPDVRYYCAPDENIVVQPWEDADCGTLTSFVQTVNIDVHVEKIGRLDKPDILGAFANVPVNLYKPAYSSTRKYWPVMQGIDINREVNPFNSGGNMMLAGTVTMATGSMANTGNAANPGNSNALNNAFQTARFTPNYNATYSGASLVAFSGRQTDGKPAAANVLAMRPQYGVLQSAAPSVSSPVLTNFQTYVLYRQGASDENGNIRFENVPKSLPITQDMIMLEADGRDRLTAAAFETAYLDFPATKNIPTRREVENPGIDMDNKGIIRTDASSFVFNSEFDPSVNQSVYFRVLAKPTEVRGRITDDFTTLGIKGVKLHVSISFGVNNNAYYLSEFTETNADGYYDFSSKIKDFLINAGNDGVEKTGETGYLYVRVISAPGYEVPAEPYGVQIAPGVTGKREDYTTALKPLGRNAFGYVVDAENPAKGVTARVKIKDRGRWVDTYAYTGKKDEPAKEKNYMEYNGYYASSFDAVVQSNIQLATQSGNQSVSRPLGNAGMLVTALVNNKPQTTFKASSAASVSPIVQAAMARSEESGSNIQVMGAIREMQVGPSVGVTALNRVTDLQRFDIDLPARPDSIMILPYDPAYIGVTVAVNPDGPDAYLGDFKLQRREHRVEILVKTTTGGVVTNANVEIEGAGDDNFRKTNSMGLASFTYVNNSIDNFTVRVSNGAQPRSQTGKARETTPDTAPAKGAQPQQTGGLRLPDGNVGNANGTGNGQLNIVSPTQQNVLFVPRTQNFVSNDDNVVHRITVVVQPATVMTGRVVFAADSSPVRGAVVYIDQGRGSESDMRAETRSDGTYELIVPAPAASGLFPSGNSQLPQAITATYSAPGRTYIGQTVSLAKRGKVPQSAPTSVDFAIREAGDIDVSKLYGFPARLNDLRPTSGGYLVSGELYDLEDNPNFALRSASGPKVLAFENLKVGASTITNDDGVPLAVPTEDHIQFEQKQLRIRVFNVFNGQLAEQGNGKLKMTKGQTDTTGVLNGQVRIVDNSFNFPTSYMTISNSDFYVGNYGNANTAQKLTIPVFRTGEPYPLTKFSITAGNGSPIRFKYLGFDGLTETAGERESFVMGDSVNLFMNLTARIQGGITLDLKAGKAVIRHDRMDPVVTDNEVRFKLEEWEVHSTSWTLSNTSGGIVLNNNTLYTGKADIKLSKISIIPGELIFHNATGSEAANLRNNLTVGGKANIKLHVNPRADIAFVYDPDVGRIPGQGHFKFTLRSDDGKAAHLKGLPGMTNPNDRLEIQYMSLLSNNEEVFGFSTDAEGITFQNQLSFKPQSIYSAFDRLVISGAASLHIPNVPDNLSATISYYPEGNGANRLVVSPLEFSFTGSGGTTFTTLKQENAQLFHEKGIGIAGTIKLPGQSTTLKANLVSMVTGGLNGAADEARRQTEIVLGAYQEEAGRMAANLVDEVANDPALAEARRTLEEAMGGANDTYNQLLQMGGSTAQAMQELAGKWRLIGEGMDIVNNGIDNNPIGAAMQINGIIKGFSGIDIADKAKQTAKMVAMEALKGIQDEIPVQKIADGAAGGNGGFSDMKFDFDFANGRVFGSLSMPKLEAGAVTLTKLGIEMLFDPKGWYFYTGANINVRGVPLIFPLGVGMCVGSYPEISPALEARITEVSYVKRLPNTYKANGIQGFFLTGRKDIIEEVKFEVPGIGIEVGAMAGLDARIYANFGGASQELGIGAMAFGRAYARMSPVSQLLMGCGISGEVKAELGVKTTFTNSPAGVTFNARACGSLNMKAEVTCLLVAKKSFDIGFLALLDLCVGADCTKTVNFNARLSDESCSESNDFDY</sequence>
<name>A0A4U0P4A5_9SPHI</name>
<protein>
    <recommendedName>
        <fullName evidence="4">TANFOR domain-containing protein</fullName>
    </recommendedName>
</protein>
<dbReference type="RefSeq" id="WP_136900557.1">
    <property type="nucleotide sequence ID" value="NZ_SUME01000002.1"/>
</dbReference>
<evidence type="ECO:0000313" key="2">
    <source>
        <dbReference type="EMBL" id="TJZ62216.1"/>
    </source>
</evidence>
<dbReference type="Proteomes" id="UP000306808">
    <property type="component" value="Unassembled WGS sequence"/>
</dbReference>